<organism evidence="3 4">
    <name type="scientific">Candidatus Taenaricola geysiri</name>
    <dbReference type="NCBI Taxonomy" id="1974752"/>
    <lineage>
        <taxon>Bacteria</taxon>
        <taxon>Pseudomonadati</taxon>
        <taxon>Candidatus Omnitrophota</taxon>
        <taxon>Candidatus Taenaricola</taxon>
    </lineage>
</organism>
<protein>
    <submittedName>
        <fullName evidence="3">Uncharacterized protein</fullName>
    </submittedName>
</protein>
<reference evidence="3 4" key="1">
    <citation type="submission" date="2017-09" db="EMBL/GenBank/DDBJ databases">
        <title>Depth-based differentiation of microbial function through sediment-hosted aquifers and enrichment of novel symbionts in the deep terrestrial subsurface.</title>
        <authorList>
            <person name="Probst A.J."/>
            <person name="Ladd B."/>
            <person name="Jarett J.K."/>
            <person name="Geller-Mcgrath D.E."/>
            <person name="Sieber C.M."/>
            <person name="Emerson J.B."/>
            <person name="Anantharaman K."/>
            <person name="Thomas B.C."/>
            <person name="Malmstrom R."/>
            <person name="Stieglmeier M."/>
            <person name="Klingl A."/>
            <person name="Woyke T."/>
            <person name="Ryan C.M."/>
            <person name="Banfield J.F."/>
        </authorList>
    </citation>
    <scope>NUCLEOTIDE SEQUENCE [LARGE SCALE GENOMIC DNA]</scope>
    <source>
        <strain evidence="3">CG12_big_fil_rev_8_21_14_0_65_43_15</strain>
    </source>
</reference>
<sequence length="334" mass="37262">MKGKKMLTSIKKVCDAIKKNKSFLITAHYDPEGDSLGSQLAMAEILRQLGKKYVIVNYDKPPARYDFVKNIKKIELPSQKRRYNFDMALVLDCPVIARIKDVAKIIGKKPMINIDHHVSNRNFADINYVQPSASSAGEIMYDLAVALGCKINKDLAAYIYLAIIADTGCFKYSNTTSKTMYIAAELLKYGVDPKQMYENIYESHTLAGRKLLGLCLETLKVSKDGKIAWMRLTKAMFKKAGATSHDSENFVNFARFIDGVKIAVLFGDNTKQGFIKVNFRSNGKWMDVNRIASSFGGGGHVSASGCLVKGNMKSVKNKIIKEARKVIDGRRTDN</sequence>
<dbReference type="PANTHER" id="PTHR47618:SF1">
    <property type="entry name" value="BIFUNCTIONAL OLIGORIBONUCLEASE AND PAP PHOSPHATASE NRNA"/>
    <property type="match status" value="1"/>
</dbReference>
<accession>A0A2J0LKL5</accession>
<dbReference type="GO" id="GO:0003676">
    <property type="term" value="F:nucleic acid binding"/>
    <property type="evidence" value="ECO:0007669"/>
    <property type="project" value="InterPro"/>
</dbReference>
<dbReference type="Pfam" id="PF01368">
    <property type="entry name" value="DHH"/>
    <property type="match status" value="1"/>
</dbReference>
<dbReference type="Gene3D" id="3.10.310.30">
    <property type="match status" value="1"/>
</dbReference>
<dbReference type="InterPro" id="IPR001667">
    <property type="entry name" value="DDH_dom"/>
</dbReference>
<dbReference type="InterPro" id="IPR051319">
    <property type="entry name" value="Oligoribo/pAp-PDE_c-di-AMP_PDE"/>
</dbReference>
<comment type="caution">
    <text evidence="3">The sequence shown here is derived from an EMBL/GenBank/DDBJ whole genome shotgun (WGS) entry which is preliminary data.</text>
</comment>
<evidence type="ECO:0000313" key="4">
    <source>
        <dbReference type="Proteomes" id="UP000231267"/>
    </source>
</evidence>
<dbReference type="PANTHER" id="PTHR47618">
    <property type="entry name" value="BIFUNCTIONAL OLIGORIBONUCLEASE AND PAP PHOSPHATASE NRNA"/>
    <property type="match status" value="1"/>
</dbReference>
<dbReference type="AlphaFoldDB" id="A0A2J0LKL5"/>
<dbReference type="InterPro" id="IPR038763">
    <property type="entry name" value="DHH_sf"/>
</dbReference>
<dbReference type="EMBL" id="PFGP01000055">
    <property type="protein sequence ID" value="PIW66580.1"/>
    <property type="molecule type" value="Genomic_DNA"/>
</dbReference>
<feature type="domain" description="DHHA1" evidence="2">
    <location>
        <begin position="239"/>
        <end position="327"/>
    </location>
</feature>
<dbReference type="Gene3D" id="3.90.1640.10">
    <property type="entry name" value="inorganic pyrophosphatase (n-terminal core)"/>
    <property type="match status" value="1"/>
</dbReference>
<proteinExistence type="predicted"/>
<dbReference type="Pfam" id="PF02272">
    <property type="entry name" value="DHHA1"/>
    <property type="match status" value="1"/>
</dbReference>
<dbReference type="InterPro" id="IPR003156">
    <property type="entry name" value="DHHA1_dom"/>
</dbReference>
<dbReference type="SUPFAM" id="SSF64182">
    <property type="entry name" value="DHH phosphoesterases"/>
    <property type="match status" value="1"/>
</dbReference>
<evidence type="ECO:0000313" key="3">
    <source>
        <dbReference type="EMBL" id="PIW66580.1"/>
    </source>
</evidence>
<dbReference type="Proteomes" id="UP000231267">
    <property type="component" value="Unassembled WGS sequence"/>
</dbReference>
<evidence type="ECO:0000259" key="1">
    <source>
        <dbReference type="Pfam" id="PF01368"/>
    </source>
</evidence>
<feature type="domain" description="DDH" evidence="1">
    <location>
        <begin position="23"/>
        <end position="163"/>
    </location>
</feature>
<evidence type="ECO:0000259" key="2">
    <source>
        <dbReference type="Pfam" id="PF02272"/>
    </source>
</evidence>
<gene>
    <name evidence="3" type="ORF">COW11_02555</name>
</gene>
<name>A0A2J0LKL5_9BACT</name>